<gene>
    <name evidence="2" type="ORF">IWZ03DRAFT_414018</name>
</gene>
<evidence type="ECO:0000313" key="3">
    <source>
        <dbReference type="Proteomes" id="UP001363622"/>
    </source>
</evidence>
<feature type="compositionally biased region" description="Low complexity" evidence="1">
    <location>
        <begin position="376"/>
        <end position="397"/>
    </location>
</feature>
<feature type="compositionally biased region" description="Low complexity" evidence="1">
    <location>
        <begin position="117"/>
        <end position="126"/>
    </location>
</feature>
<feature type="region of interest" description="Disordered" evidence="1">
    <location>
        <begin position="592"/>
        <end position="641"/>
    </location>
</feature>
<name>A0ABR1KRR3_9PEZI</name>
<dbReference type="EMBL" id="JBBPHU010000004">
    <property type="protein sequence ID" value="KAK7519065.1"/>
    <property type="molecule type" value="Genomic_DNA"/>
</dbReference>
<feature type="compositionally biased region" description="Acidic residues" evidence="1">
    <location>
        <begin position="474"/>
        <end position="492"/>
    </location>
</feature>
<sequence length="641" mass="68279">MPLPDRFNAAGSNGRALRPTLASSRTSKTPLTPKLAPTQSTPSLSVSSSRSAFSSTSSNPRTAEESLSNNVTPRSSARRSRAGSNHSTPSGTPDTPSGPRLADPPRSTPTMGYGSTPSRPRSVVSSAGKSESAPRLANPSARVRSRPNSEIGVSDRDSKFFHASAVRSQEPTSAPPAKKSNTFLHSSGEKGRDDTRPAHMASPPLSALGIERSRPNSAVETKFFHANTIPDSKNNSPLTSPPPLSATSPHFSQPSSPLKDSGHWPNGRGAPRPNAARRAPSEISAFSISDVSAKPGNQRRWSGEQNGVGARHGKSPSLSSIDSATTTRRSISSTLEEASPSGFHLDVVSPSTIHSGGAPSHGRNGSVGCKEQHTGLQSPLSLPQSPTSAPADSDSAQNPLQKMNELAANARRERKVLDLEISNSSLLAINRQLEREVRKQKSELKRFRRLSRAGRIPSAGTNRSSILSSVNEGEANDDDDSLGLGNSDDESDEGFKSSGEDGDGFSSESSTDEGALTPNALAERDAKHRLQDQKRLQLDLTKHREILVDSQKLNQSLKRCLTATELMIKEGKKALDHRVRVSDVKLGGRILTKEDQNESGSESEEEGVSRGGSLLPAWNRDSAVELNGPKPPPDYFSGAHY</sequence>
<feature type="compositionally biased region" description="Low complexity" evidence="1">
    <location>
        <begin position="82"/>
        <end position="99"/>
    </location>
</feature>
<reference evidence="2 3" key="1">
    <citation type="submission" date="2024-04" db="EMBL/GenBank/DDBJ databases">
        <title>Phyllosticta paracitricarpa is synonymous to the EU quarantine fungus P. citricarpa based on phylogenomic analyses.</title>
        <authorList>
            <consortium name="Lawrence Berkeley National Laboratory"/>
            <person name="Van Ingen-Buijs V.A."/>
            <person name="Van Westerhoven A.C."/>
            <person name="Haridas S."/>
            <person name="Skiadas P."/>
            <person name="Martin F."/>
            <person name="Groenewald J.Z."/>
            <person name="Crous P.W."/>
            <person name="Seidl M.F."/>
        </authorList>
    </citation>
    <scope>NUCLEOTIDE SEQUENCE [LARGE SCALE GENOMIC DNA]</scope>
    <source>
        <strain evidence="2 3">CBS 123371</strain>
    </source>
</reference>
<keyword evidence="3" id="KW-1185">Reference proteome</keyword>
<feature type="region of interest" description="Disordered" evidence="1">
    <location>
        <begin position="1"/>
        <end position="405"/>
    </location>
</feature>
<dbReference type="PANTHER" id="PTHR38701">
    <property type="entry name" value="CHROMOSOME 8, WHOLE GENOME SHOTGUN SEQUENCE"/>
    <property type="match status" value="1"/>
</dbReference>
<accession>A0ABR1KRR3</accession>
<proteinExistence type="predicted"/>
<feature type="region of interest" description="Disordered" evidence="1">
    <location>
        <begin position="455"/>
        <end position="516"/>
    </location>
</feature>
<feature type="compositionally biased region" description="Low complexity" evidence="1">
    <location>
        <begin position="319"/>
        <end position="334"/>
    </location>
</feature>
<feature type="compositionally biased region" description="Low complexity" evidence="1">
    <location>
        <begin position="38"/>
        <end position="58"/>
    </location>
</feature>
<feature type="compositionally biased region" description="Low complexity" evidence="1">
    <location>
        <begin position="504"/>
        <end position="514"/>
    </location>
</feature>
<dbReference type="PANTHER" id="PTHR38701:SF1">
    <property type="entry name" value="UP-REGULATED DURING SEPTATION PROTEIN 1 DOMAIN-CONTAINING PROTEIN"/>
    <property type="match status" value="1"/>
</dbReference>
<feature type="compositionally biased region" description="Basic and acidic residues" evidence="1">
    <location>
        <begin position="187"/>
        <end position="197"/>
    </location>
</feature>
<comment type="caution">
    <text evidence="2">The sequence shown here is derived from an EMBL/GenBank/DDBJ whole genome shotgun (WGS) entry which is preliminary data.</text>
</comment>
<organism evidence="2 3">
    <name type="scientific">Phyllosticta citriasiana</name>
    <dbReference type="NCBI Taxonomy" id="595635"/>
    <lineage>
        <taxon>Eukaryota</taxon>
        <taxon>Fungi</taxon>
        <taxon>Dikarya</taxon>
        <taxon>Ascomycota</taxon>
        <taxon>Pezizomycotina</taxon>
        <taxon>Dothideomycetes</taxon>
        <taxon>Dothideomycetes incertae sedis</taxon>
        <taxon>Botryosphaeriales</taxon>
        <taxon>Phyllostictaceae</taxon>
        <taxon>Phyllosticta</taxon>
    </lineage>
</organism>
<feature type="compositionally biased region" description="Low complexity" evidence="1">
    <location>
        <begin position="265"/>
        <end position="278"/>
    </location>
</feature>
<protein>
    <submittedName>
        <fullName evidence="2">Uncharacterized protein</fullName>
    </submittedName>
</protein>
<feature type="compositionally biased region" description="Polar residues" evidence="1">
    <location>
        <begin position="59"/>
        <end position="73"/>
    </location>
</feature>
<feature type="compositionally biased region" description="Polar residues" evidence="1">
    <location>
        <begin position="21"/>
        <end position="30"/>
    </location>
</feature>
<evidence type="ECO:0000256" key="1">
    <source>
        <dbReference type="SAM" id="MobiDB-lite"/>
    </source>
</evidence>
<evidence type="ECO:0000313" key="2">
    <source>
        <dbReference type="EMBL" id="KAK7519065.1"/>
    </source>
</evidence>
<dbReference type="Proteomes" id="UP001363622">
    <property type="component" value="Unassembled WGS sequence"/>
</dbReference>
<feature type="compositionally biased region" description="Polar residues" evidence="1">
    <location>
        <begin position="459"/>
        <end position="471"/>
    </location>
</feature>